<dbReference type="AlphaFoldDB" id="A0A2P2Q129"/>
<name>A0A2P2Q129_RHIMU</name>
<protein>
    <submittedName>
        <fullName evidence="1">Uncharacterized protein</fullName>
    </submittedName>
</protein>
<sequence>MWGHLASLCSLQAFIRRRKKHFSQQGYQFFFGQTFLVQKSLLAEKERQRELQ</sequence>
<dbReference type="EMBL" id="GGEC01080181">
    <property type="protein sequence ID" value="MBX60665.1"/>
    <property type="molecule type" value="Transcribed_RNA"/>
</dbReference>
<reference evidence="1" key="1">
    <citation type="submission" date="2018-02" db="EMBL/GenBank/DDBJ databases">
        <title>Rhizophora mucronata_Transcriptome.</title>
        <authorList>
            <person name="Meera S.P."/>
            <person name="Sreeshan A."/>
            <person name="Augustine A."/>
        </authorList>
    </citation>
    <scope>NUCLEOTIDE SEQUENCE</scope>
    <source>
        <tissue evidence="1">Leaf</tissue>
    </source>
</reference>
<accession>A0A2P2Q129</accession>
<organism evidence="1">
    <name type="scientific">Rhizophora mucronata</name>
    <name type="common">Asiatic mangrove</name>
    <dbReference type="NCBI Taxonomy" id="61149"/>
    <lineage>
        <taxon>Eukaryota</taxon>
        <taxon>Viridiplantae</taxon>
        <taxon>Streptophyta</taxon>
        <taxon>Embryophyta</taxon>
        <taxon>Tracheophyta</taxon>
        <taxon>Spermatophyta</taxon>
        <taxon>Magnoliopsida</taxon>
        <taxon>eudicotyledons</taxon>
        <taxon>Gunneridae</taxon>
        <taxon>Pentapetalae</taxon>
        <taxon>rosids</taxon>
        <taxon>fabids</taxon>
        <taxon>Malpighiales</taxon>
        <taxon>Rhizophoraceae</taxon>
        <taxon>Rhizophora</taxon>
    </lineage>
</organism>
<evidence type="ECO:0000313" key="1">
    <source>
        <dbReference type="EMBL" id="MBX60665.1"/>
    </source>
</evidence>
<proteinExistence type="predicted"/>